<evidence type="ECO:0000256" key="1">
    <source>
        <dbReference type="SAM" id="MobiDB-lite"/>
    </source>
</evidence>
<feature type="compositionally biased region" description="Polar residues" evidence="1">
    <location>
        <begin position="594"/>
        <end position="621"/>
    </location>
</feature>
<keyword evidence="3" id="KW-1185">Reference proteome</keyword>
<accession>A0A5A7NXN0</accession>
<feature type="compositionally biased region" description="Polar residues" evidence="1">
    <location>
        <begin position="55"/>
        <end position="74"/>
    </location>
</feature>
<sequence length="723" mass="80186">MVQSSSSSGIFFQEDGQFQVAENPHLRPNYLNSLPHGNADHQNLRDCSYTLLNSVESSGPNNQASSLVTDANSGLSGGPHIQRSSSINTESYTRLPASPISFSSNNIALSGSCTMDGSSVVQPNSSRDQPSQQSRGRGRGRGRGHMGGSSVASLPGTRQVQFASHQKVLDSFARDVNTIPRLQKRQRLEMKQEDILQQQVLQQVLQREDSVHLQNSNPQLQALMQEQRLRQQEQQQQFLQAMTPSQRVQFLQQNQQQLQLSQQHQMQGVSPACGEPRLSEGGVCSRRLMQYLYHERQRPSDNSIGYWRKFVAEYYSPRAKKRWCLSRYNNVGHRSAGVIPQGAADAWLCDLCGSKSGRGFEVTFEVLPRLHEVKFGSGVIDELLFLDLPREFRFASGIMMLDYAKVVEETVYEQVRVIREGQLRIIFTPDLKILSWEFCASRHEELLPRRLVAPQVNQLLQVAQTCHSTLSEGGAEEISQSDLKSSSVMVVAAGRQLARSLELQSLNDLGFSKRYIADVANSMKDLMDFCREYKQGPREGLKNFTGRATLPDVNSLITFSQTNSINQLFNSRGASSGSPLASTALTNCQNSLTRQNSMNSTNSPILNDPLPSNQAQSSSMPGPSRFSPGIFPNGIVLQQYLQGMGERYEGQTLYSQNQGGWLSRSSSFKAASSGNGSSALVGLSQMAPDLTQSGYGTDEIGYFTGSGFFDNDFESNMKFSQRI</sequence>
<feature type="compositionally biased region" description="Low complexity" evidence="1">
    <location>
        <begin position="125"/>
        <end position="135"/>
    </location>
</feature>
<dbReference type="Proteomes" id="UP000325081">
    <property type="component" value="Unassembled WGS sequence"/>
</dbReference>
<comment type="caution">
    <text evidence="2">The sequence shown here is derived from an EMBL/GenBank/DDBJ whole genome shotgun (WGS) entry which is preliminary data.</text>
</comment>
<evidence type="ECO:0000313" key="2">
    <source>
        <dbReference type="EMBL" id="GER25275.1"/>
    </source>
</evidence>
<feature type="compositionally biased region" description="Polar residues" evidence="1">
    <location>
        <begin position="113"/>
        <end position="124"/>
    </location>
</feature>
<dbReference type="PANTHER" id="PTHR10378">
    <property type="entry name" value="LIM DOMAIN-BINDING PROTEIN"/>
    <property type="match status" value="1"/>
</dbReference>
<dbReference type="Pfam" id="PF01803">
    <property type="entry name" value="LIM_bind"/>
    <property type="match status" value="1"/>
</dbReference>
<reference evidence="3" key="1">
    <citation type="journal article" date="2019" name="Curr. Biol.">
        <title>Genome Sequence of Striga asiatica Provides Insight into the Evolution of Plant Parasitism.</title>
        <authorList>
            <person name="Yoshida S."/>
            <person name="Kim S."/>
            <person name="Wafula E.K."/>
            <person name="Tanskanen J."/>
            <person name="Kim Y.M."/>
            <person name="Honaas L."/>
            <person name="Yang Z."/>
            <person name="Spallek T."/>
            <person name="Conn C.E."/>
            <person name="Ichihashi Y."/>
            <person name="Cheong K."/>
            <person name="Cui S."/>
            <person name="Der J.P."/>
            <person name="Gundlach H."/>
            <person name="Jiao Y."/>
            <person name="Hori C."/>
            <person name="Ishida J.K."/>
            <person name="Kasahara H."/>
            <person name="Kiba T."/>
            <person name="Kim M.S."/>
            <person name="Koo N."/>
            <person name="Laohavisit A."/>
            <person name="Lee Y.H."/>
            <person name="Lumba S."/>
            <person name="McCourt P."/>
            <person name="Mortimer J.C."/>
            <person name="Mutuku J.M."/>
            <person name="Nomura T."/>
            <person name="Sasaki-Sekimoto Y."/>
            <person name="Seto Y."/>
            <person name="Wang Y."/>
            <person name="Wakatake T."/>
            <person name="Sakakibara H."/>
            <person name="Demura T."/>
            <person name="Yamaguchi S."/>
            <person name="Yoneyama K."/>
            <person name="Manabe R.I."/>
            <person name="Nelson D.C."/>
            <person name="Schulman A.H."/>
            <person name="Timko M.P."/>
            <person name="dePamphilis C.W."/>
            <person name="Choi D."/>
            <person name="Shirasu K."/>
        </authorList>
    </citation>
    <scope>NUCLEOTIDE SEQUENCE [LARGE SCALE GENOMIC DNA]</scope>
    <source>
        <strain evidence="3">cv. UVA1</strain>
    </source>
</reference>
<dbReference type="AlphaFoldDB" id="A0A5A7NXN0"/>
<proteinExistence type="predicted"/>
<feature type="region of interest" description="Disordered" evidence="1">
    <location>
        <begin position="55"/>
        <end position="86"/>
    </location>
</feature>
<name>A0A5A7NXN0_STRAF</name>
<dbReference type="EMBL" id="BKCP01000002">
    <property type="protein sequence ID" value="GER25275.1"/>
    <property type="molecule type" value="Genomic_DNA"/>
</dbReference>
<feature type="region of interest" description="Disordered" evidence="1">
    <location>
        <begin position="113"/>
        <end position="157"/>
    </location>
</feature>
<gene>
    <name evidence="2" type="ORF">STAS_00845</name>
</gene>
<evidence type="ECO:0000313" key="3">
    <source>
        <dbReference type="Proteomes" id="UP000325081"/>
    </source>
</evidence>
<dbReference type="InterPro" id="IPR029005">
    <property type="entry name" value="LIM-bd/SEUSS"/>
</dbReference>
<protein>
    <submittedName>
        <fullName evidence="2">SEU1 protein</fullName>
    </submittedName>
</protein>
<feature type="region of interest" description="Disordered" evidence="1">
    <location>
        <begin position="594"/>
        <end position="625"/>
    </location>
</feature>
<dbReference type="OrthoDB" id="911057at2759"/>
<organism evidence="2 3">
    <name type="scientific">Striga asiatica</name>
    <name type="common">Asiatic witchweed</name>
    <name type="synonym">Buchnera asiatica</name>
    <dbReference type="NCBI Taxonomy" id="4170"/>
    <lineage>
        <taxon>Eukaryota</taxon>
        <taxon>Viridiplantae</taxon>
        <taxon>Streptophyta</taxon>
        <taxon>Embryophyta</taxon>
        <taxon>Tracheophyta</taxon>
        <taxon>Spermatophyta</taxon>
        <taxon>Magnoliopsida</taxon>
        <taxon>eudicotyledons</taxon>
        <taxon>Gunneridae</taxon>
        <taxon>Pentapetalae</taxon>
        <taxon>asterids</taxon>
        <taxon>lamiids</taxon>
        <taxon>Lamiales</taxon>
        <taxon>Orobanchaceae</taxon>
        <taxon>Buchnereae</taxon>
        <taxon>Striga</taxon>
    </lineage>
</organism>